<dbReference type="EMBL" id="CP002351">
    <property type="protein sequence ID" value="AEH50924.1"/>
    <property type="molecule type" value="Genomic_DNA"/>
</dbReference>
<dbReference type="OrthoDB" id="47275at2"/>
<feature type="domain" description="UVR" evidence="1">
    <location>
        <begin position="110"/>
        <end position="138"/>
    </location>
</feature>
<dbReference type="Proteomes" id="UP000006804">
    <property type="component" value="Chromosome"/>
</dbReference>
<dbReference type="STRING" id="688269.Theth_0840"/>
<dbReference type="AlphaFoldDB" id="F7YYA3"/>
<accession>F7YYA3</accession>
<evidence type="ECO:0000313" key="3">
    <source>
        <dbReference type="Proteomes" id="UP000006804"/>
    </source>
</evidence>
<dbReference type="InterPro" id="IPR001943">
    <property type="entry name" value="UVR_dom"/>
</dbReference>
<proteinExistence type="predicted"/>
<keyword evidence="3" id="KW-1185">Reference proteome</keyword>
<reference evidence="2 3" key="1">
    <citation type="submission" date="2010-11" db="EMBL/GenBank/DDBJ databases">
        <title>The complete genome of Thermotoga thermarum DSM 5069.</title>
        <authorList>
            <consortium name="US DOE Joint Genome Institute (JGI-PGF)"/>
            <person name="Lucas S."/>
            <person name="Copeland A."/>
            <person name="Lapidus A."/>
            <person name="Bruce D."/>
            <person name="Goodwin L."/>
            <person name="Pitluck S."/>
            <person name="Kyrpides N."/>
            <person name="Mavromatis K."/>
            <person name="Ivanova N."/>
            <person name="Zeytun A."/>
            <person name="Brettin T."/>
            <person name="Detter J.C."/>
            <person name="Tapia R."/>
            <person name="Han C."/>
            <person name="Land M."/>
            <person name="Hauser L."/>
            <person name="Markowitz V."/>
            <person name="Cheng J.-F."/>
            <person name="Hugenholtz P."/>
            <person name="Woyke T."/>
            <person name="Wu D."/>
            <person name="Spring S."/>
            <person name="Schroeder M."/>
            <person name="Brambilla E."/>
            <person name="Klenk H.-P."/>
            <person name="Eisen J.A."/>
        </authorList>
    </citation>
    <scope>NUCLEOTIDE SEQUENCE [LARGE SCALE GENOMIC DNA]</scope>
    <source>
        <strain evidence="2 3">DSM 5069</strain>
    </source>
</reference>
<sequence length="143" mass="16136">MSCSSCGGSADKVYKFLSDGMVKEVSYCSKCLKKVLVGSEEFSKSGLRYLASHSEIVQDSDLGEISVDLVPTDIIFSIAPVAVLRILFDKGQNFNDLEEKEVFRRRIFLLRYKLNKALENEDYKTANKLKNQIAAIEKRIAEK</sequence>
<dbReference type="PATRIC" id="fig|688269.3.peg.864"/>
<dbReference type="RefSeq" id="WP_013932146.1">
    <property type="nucleotide sequence ID" value="NC_015707.1"/>
</dbReference>
<evidence type="ECO:0000259" key="1">
    <source>
        <dbReference type="Pfam" id="PF02151"/>
    </source>
</evidence>
<gene>
    <name evidence="2" type="ORF">Theth_0840</name>
</gene>
<dbReference type="eggNOG" id="ENOG5033GRC">
    <property type="taxonomic scope" value="Bacteria"/>
</dbReference>
<organism evidence="2 3">
    <name type="scientific">Pseudothermotoga thermarum DSM 5069</name>
    <dbReference type="NCBI Taxonomy" id="688269"/>
    <lineage>
        <taxon>Bacteria</taxon>
        <taxon>Thermotogati</taxon>
        <taxon>Thermotogota</taxon>
        <taxon>Thermotogae</taxon>
        <taxon>Thermotogales</taxon>
        <taxon>Thermotogaceae</taxon>
        <taxon>Pseudothermotoga</taxon>
    </lineage>
</organism>
<dbReference type="KEGG" id="tta:Theth_0840"/>
<dbReference type="HOGENOM" id="CLU_152012_0_0_0"/>
<dbReference type="Pfam" id="PF02151">
    <property type="entry name" value="UVR"/>
    <property type="match status" value="1"/>
</dbReference>
<name>F7YYA3_9THEM</name>
<evidence type="ECO:0000313" key="2">
    <source>
        <dbReference type="EMBL" id="AEH50924.1"/>
    </source>
</evidence>
<protein>
    <recommendedName>
        <fullName evidence="1">UVR domain-containing protein</fullName>
    </recommendedName>
</protein>